<name>A0ABC8TP29_9AQUA</name>
<evidence type="ECO:0000313" key="2">
    <source>
        <dbReference type="Proteomes" id="UP001642360"/>
    </source>
</evidence>
<evidence type="ECO:0000313" key="1">
    <source>
        <dbReference type="EMBL" id="CAK9171217.1"/>
    </source>
</evidence>
<dbReference type="Proteomes" id="UP001642360">
    <property type="component" value="Unassembled WGS sequence"/>
</dbReference>
<proteinExistence type="predicted"/>
<protein>
    <submittedName>
        <fullName evidence="1">Uncharacterized protein</fullName>
    </submittedName>
</protein>
<gene>
    <name evidence="1" type="ORF">ILEXP_LOCUS40761</name>
</gene>
<accession>A0ABC8TP29</accession>
<dbReference type="EMBL" id="CAUOFW020005680">
    <property type="protein sequence ID" value="CAK9171217.1"/>
    <property type="molecule type" value="Genomic_DNA"/>
</dbReference>
<reference evidence="1 2" key="1">
    <citation type="submission" date="2024-02" db="EMBL/GenBank/DDBJ databases">
        <authorList>
            <person name="Vignale AGUSTIN F."/>
            <person name="Sosa J E."/>
            <person name="Modenutti C."/>
        </authorList>
    </citation>
    <scope>NUCLEOTIDE SEQUENCE [LARGE SCALE GENOMIC DNA]</scope>
</reference>
<organism evidence="1 2">
    <name type="scientific">Ilex paraguariensis</name>
    <name type="common">yerba mate</name>
    <dbReference type="NCBI Taxonomy" id="185542"/>
    <lineage>
        <taxon>Eukaryota</taxon>
        <taxon>Viridiplantae</taxon>
        <taxon>Streptophyta</taxon>
        <taxon>Embryophyta</taxon>
        <taxon>Tracheophyta</taxon>
        <taxon>Spermatophyta</taxon>
        <taxon>Magnoliopsida</taxon>
        <taxon>eudicotyledons</taxon>
        <taxon>Gunneridae</taxon>
        <taxon>Pentapetalae</taxon>
        <taxon>asterids</taxon>
        <taxon>campanulids</taxon>
        <taxon>Aquifoliales</taxon>
        <taxon>Aquifoliaceae</taxon>
        <taxon>Ilex</taxon>
    </lineage>
</organism>
<keyword evidence="2" id="KW-1185">Reference proteome</keyword>
<comment type="caution">
    <text evidence="1">The sequence shown here is derived from an EMBL/GenBank/DDBJ whole genome shotgun (WGS) entry which is preliminary data.</text>
</comment>
<dbReference type="AlphaFoldDB" id="A0ABC8TP29"/>
<sequence>MRISKKSVNGRLCYLMVPRVVDGWGWRKLDNMILDVSLGYRGYFIDAGFNNLQAKSRDESSGEHKIVKPEKGLSRGRVLRPNLPRDECGAVGMGMETIPFDNNNAIDSLVSVEGRCQLGGGWDLVVVDAVEQLDVKGGSPFNKAGELESVIRYFLFDEKGWDRLRYFLAFVDFSPVPFKGKDKENS</sequence>